<feature type="region of interest" description="Disordered" evidence="13">
    <location>
        <begin position="362"/>
        <end position="429"/>
    </location>
</feature>
<dbReference type="Gene3D" id="1.10.10.60">
    <property type="entry name" value="Homeodomain-like"/>
    <property type="match status" value="1"/>
</dbReference>
<dbReference type="GO" id="GO:0006355">
    <property type="term" value="P:regulation of DNA-templated transcription"/>
    <property type="evidence" value="ECO:0007669"/>
    <property type="project" value="InterPro"/>
</dbReference>
<evidence type="ECO:0000256" key="5">
    <source>
        <dbReference type="ARBA" id="ARBA00023015"/>
    </source>
</evidence>
<evidence type="ECO:0000256" key="3">
    <source>
        <dbReference type="ARBA" id="ARBA00022553"/>
    </source>
</evidence>
<proteinExistence type="predicted"/>
<dbReference type="FunFam" id="1.10.10.60:FF:000191">
    <property type="entry name" value="GON-4-like protein isoform X1"/>
    <property type="match status" value="1"/>
</dbReference>
<dbReference type="GeneID" id="109393375"/>
<dbReference type="InterPro" id="IPR009057">
    <property type="entry name" value="Homeodomain-like_sf"/>
</dbReference>
<evidence type="ECO:0000256" key="14">
    <source>
        <dbReference type="SAM" id="Phobius"/>
    </source>
</evidence>
<reference evidence="17" key="1">
    <citation type="submission" date="2025-08" db="UniProtKB">
        <authorList>
            <consortium name="RefSeq"/>
        </authorList>
    </citation>
    <scope>IDENTIFICATION</scope>
    <source>
        <tissue evidence="17">Muscle</tissue>
    </source>
</reference>
<dbReference type="PANTHER" id="PTHR16088:SF3">
    <property type="entry name" value="GON-4-LIKE PROTEIN"/>
    <property type="match status" value="1"/>
</dbReference>
<feature type="region of interest" description="Disordered" evidence="13">
    <location>
        <begin position="107"/>
        <end position="162"/>
    </location>
</feature>
<dbReference type="Pfam" id="PF02671">
    <property type="entry name" value="PAH"/>
    <property type="match status" value="2"/>
</dbReference>
<evidence type="ECO:0000256" key="8">
    <source>
        <dbReference type="ARBA" id="ARBA00058628"/>
    </source>
</evidence>
<dbReference type="InterPro" id="IPR052435">
    <property type="entry name" value="YY1-Transcr_Regul"/>
</dbReference>
<keyword evidence="2" id="KW-0678">Repressor</keyword>
<feature type="compositionally biased region" description="Polar residues" evidence="13">
    <location>
        <begin position="77"/>
        <end position="87"/>
    </location>
</feature>
<keyword evidence="6" id="KW-0804">Transcription</keyword>
<dbReference type="SUPFAM" id="SSF47762">
    <property type="entry name" value="PAH2 domain"/>
    <property type="match status" value="2"/>
</dbReference>
<feature type="compositionally biased region" description="Basic and acidic residues" evidence="13">
    <location>
        <begin position="1260"/>
        <end position="1287"/>
    </location>
</feature>
<feature type="compositionally biased region" description="Basic and acidic residues" evidence="13">
    <location>
        <begin position="1989"/>
        <end position="1999"/>
    </location>
</feature>
<dbReference type="PROSITE" id="PS50090">
    <property type="entry name" value="MYB_LIKE"/>
    <property type="match status" value="1"/>
</dbReference>
<dbReference type="Proteomes" id="UP000694851">
    <property type="component" value="Unplaced"/>
</dbReference>
<dbReference type="Gene3D" id="1.20.1160.11">
    <property type="entry name" value="Paired amphipathic helix"/>
    <property type="match status" value="1"/>
</dbReference>
<feature type="compositionally biased region" description="Polar residues" evidence="13">
    <location>
        <begin position="11"/>
        <end position="21"/>
    </location>
</feature>
<feature type="compositionally biased region" description="Polar residues" evidence="13">
    <location>
        <begin position="1288"/>
        <end position="1297"/>
    </location>
</feature>
<feature type="compositionally biased region" description="Low complexity" evidence="13">
    <location>
        <begin position="1306"/>
        <end position="1328"/>
    </location>
</feature>
<evidence type="ECO:0000313" key="17">
    <source>
        <dbReference type="RefSeq" id="XP_019518042.1"/>
    </source>
</evidence>
<feature type="compositionally biased region" description="Basic and acidic residues" evidence="13">
    <location>
        <begin position="1738"/>
        <end position="1750"/>
    </location>
</feature>
<gene>
    <name evidence="17" type="primary">GON4L</name>
</gene>
<dbReference type="RefSeq" id="XP_019518042.1">
    <property type="nucleotide sequence ID" value="XM_019662497.1"/>
</dbReference>
<feature type="compositionally biased region" description="Polar residues" evidence="13">
    <location>
        <begin position="1854"/>
        <end position="1867"/>
    </location>
</feature>
<evidence type="ECO:0000256" key="4">
    <source>
        <dbReference type="ARBA" id="ARBA00022737"/>
    </source>
</evidence>
<evidence type="ECO:0000256" key="2">
    <source>
        <dbReference type="ARBA" id="ARBA00022491"/>
    </source>
</evidence>
<feature type="compositionally biased region" description="Basic residues" evidence="13">
    <location>
        <begin position="1488"/>
        <end position="1502"/>
    </location>
</feature>
<dbReference type="GO" id="GO:0003712">
    <property type="term" value="F:transcription coregulator activity"/>
    <property type="evidence" value="ECO:0007669"/>
    <property type="project" value="TreeGrafter"/>
</dbReference>
<feature type="compositionally biased region" description="Basic and acidic residues" evidence="13">
    <location>
        <begin position="1915"/>
        <end position="1930"/>
    </location>
</feature>
<dbReference type="GO" id="GO:0005634">
    <property type="term" value="C:nucleus"/>
    <property type="evidence" value="ECO:0007669"/>
    <property type="project" value="UniProtKB-SubCell"/>
</dbReference>
<feature type="region of interest" description="Disordered" evidence="13">
    <location>
        <begin position="903"/>
        <end position="937"/>
    </location>
</feature>
<dbReference type="KEGG" id="hai:109393375"/>
<evidence type="ECO:0000256" key="1">
    <source>
        <dbReference type="ARBA" id="ARBA00004123"/>
    </source>
</evidence>
<keyword evidence="16" id="KW-1185">Reference proteome</keyword>
<keyword evidence="5" id="KW-0805">Transcription regulation</keyword>
<evidence type="ECO:0000256" key="9">
    <source>
        <dbReference type="ARBA" id="ARBA00064584"/>
    </source>
</evidence>
<feature type="compositionally biased region" description="Acidic residues" evidence="13">
    <location>
        <begin position="362"/>
        <end position="390"/>
    </location>
</feature>
<feature type="compositionally biased region" description="Basic and acidic residues" evidence="13">
    <location>
        <begin position="30"/>
        <end position="40"/>
    </location>
</feature>
<dbReference type="PANTHER" id="PTHR16088">
    <property type="entry name" value="YY1 ASSOCIATED PROTEIN-RELATED"/>
    <property type="match status" value="1"/>
</dbReference>
<comment type="subcellular location">
    <subcellularLocation>
        <location evidence="1 12">Nucleus</location>
    </subcellularLocation>
</comment>
<feature type="compositionally biased region" description="Polar residues" evidence="13">
    <location>
        <begin position="1885"/>
        <end position="1900"/>
    </location>
</feature>
<keyword evidence="14" id="KW-1133">Transmembrane helix</keyword>
<comment type="subunit">
    <text evidence="9">Found in a complex with YY1, SIN3A and HDAC1.</text>
</comment>
<feature type="domain" description="Myb-like" evidence="15">
    <location>
        <begin position="2058"/>
        <end position="2103"/>
    </location>
</feature>
<feature type="compositionally biased region" description="Basic and acidic residues" evidence="13">
    <location>
        <begin position="142"/>
        <end position="152"/>
    </location>
</feature>
<evidence type="ECO:0000256" key="13">
    <source>
        <dbReference type="SAM" id="MobiDB-lite"/>
    </source>
</evidence>
<sequence>MLPSKKRRTTLTESPQHQGNQEEGDLDPESAVRPESEQVKDLGSVSLSWGPSHSRAAGLEVQSVQDTGNQLGVEDPSLSSRGLSQDPSAPVPEAVDGAISKGLTLPSLESPQLLNPHIGKENLQATGSRRGKKMTLRPRPVTQEDRGDHPFTKEPFAGEASEEVKEEGGKICRVFRPRFPCVRTSLLLCSAAPSQTMRVSDGGASLGWILFCVLFFLVSFMSGGMNCVWPFVDNEESEKRQKKKKGTKRKRDGRGQEEGACDLRLDDVLDRTLEDGAKQHNLTAVNVRNILHEVITNEHVVAMMKAAISETEDMPMFEPKMTRSKLKEVVEKGVVIPTWNISPIKKANEIKPPQFVDIHLEEDDSSDEEYQPDDDDEDETAEESLLESDVESTASSPRGAKKSRLRQSSEMTETDEENGILSEAEKVSTPAIRHISAEVVPMGPPPPPKPKQTRDSAFMEKLHAVDEELASSPVCMDSFQPMDDSLIAFRTRSKMPLKDVPLGQLEAELQAPDITPDMYDPNTADDEDWKMWLGGLMNDDVGNEDEADDDDDPEYNFLEDRDEPDTEDFRTDRAVRITSESGRDGSCSGPVPGDICLLCRFLREGQFSLRGEGLAVLMAWNLDLLCVRFSQEELGTFAQSSIALHQQFNPKFQTLFQPCNLLGAVQLIEDFNTHVSIDWSPRKSVKTACKFPCLPKQVAWILATSKVFMYPELLPVCSLKAKNPQDKNSFTKAEDNLLVLGLKHFEGTEFPKPLISKYLLTCKTACQLTVRIKNRSMNRAPDNIFKFYKKTKQLPVLGKCCEEIQPHQWKPPVEREEHRLPFWLKASLPSIREEMQRIADGARTGGNVTGTTEIKPDPDLGKGSSEPGTEPRYPLLLPKGVVLTLKPAANCFSRKGWRQKRSSTLKPLLIRPSPSLQPSASAGKTPVRSAQSEAPPSKVVVRMPPTLQPATVLQTVPGIRPLGLTGGDRFESPTALPAVPPEARTSFPLSEPHTLLSSAPVPKVMLPSLAPSKFRKPYVKRRGPKRKGAKAPLCLKSVPLINSAPVIFTVPATTVKVVSLGSGCNVIQPVNAAVAPSSQTIPITTLLVNPASFPCPLSQPLVASSIPPLIVSGNSVNLPVQPGPEEKAQVKVDIGCPLDEGKNAFQGLVPKLEPQELSPVCAAVFPTKEHSPGPAPADGECQEDSPENSAYVWTVVKTEEGRHVVEPLAQGFQEALSALPGDLEKIVKMEPKDHREEVCSAPLEPAFCEDIKEEHFGELDAGCPREESGGAKEARKQPVLPKEERSQPAKTPPTSQELPDGGNSGNGSKDSAKNAAASAEPEAALSSPPGKPEDSPSIDGQSAGTPAGPEAGGEKDGPEEEEEEDFDDLTQDEEDEMSSASEESVLSVPELQETMEKLTWLASERRLSQEGESEEENSQEENSEPEEEEEEEAEGMESLQKEDEVADETSGDPAEKPPTTFASPKTAPEEGASRTPPGDSSKAAGKGRSSHRARSKRGSRARASKDTSKLLLLYDENILERDPLREQKDLAFAQAYLTRVREALQHIPGKYEDFLQVIYEFESGSQRGTAVDLFRSLQALLQGWPQLLKDFAAFLLPEQALACGLFEEQQAFEKSRKFLRQLEICFAENPSQHQRIIKVLQSCADCPPQEVTELKTQMWHLLKGHHHLQDEFSVFFDHLRPAASRMGDFEEINWTEEKEYEFDGFEEVALPDLEEEEEPPKLPTASKNKRRKETGAPSHDKEAEWPDGAKDCACPCHEGGPDSKLKKNKRRNCSHCSGKVCDSKSYKSKELHELVGSSPQREASPVPAAKEAGQGKDVTEEDTLEERGSTEAPPSRAGRSARKGEMPVPGLAVGSSSLSPQEVTPSDGQFLPDGPPARSPEPRQLPSNTGAVPDSAQRSQAGAEAVSCPQASSRLLHERGGHKAAGESEAPKPVWDASETEKWPGTVDPPASCPSPVFSRTRDVGRSQEPGKPDAHESWLPSGRAGVKTSDKESLDHDASSGMDTSETSPRAPRGALAKDSGMQGRGPEGEPPPKATEVTVCANNSKVSSTGEKVVLWTREADRVILTVCQEQGAQPQTFRIISQQLGNKTPTEVSHRFRELMQLFHTACEASSEDEDDAASTSNADQLSDRGDLLSEEELDE</sequence>
<dbReference type="InterPro" id="IPR001005">
    <property type="entry name" value="SANT/Myb"/>
</dbReference>
<dbReference type="SUPFAM" id="SSF46689">
    <property type="entry name" value="Homeodomain-like"/>
    <property type="match status" value="1"/>
</dbReference>
<feature type="compositionally biased region" description="Acidic residues" evidence="13">
    <location>
        <begin position="1411"/>
        <end position="1435"/>
    </location>
</feature>
<feature type="compositionally biased region" description="Basic and acidic residues" evidence="13">
    <location>
        <begin position="1960"/>
        <end position="1977"/>
    </location>
</feature>
<organism evidence="16 17">
    <name type="scientific">Hipposideros armiger</name>
    <name type="common">Great Himalayan leaf-nosed bat</name>
    <dbReference type="NCBI Taxonomy" id="186990"/>
    <lineage>
        <taxon>Eukaryota</taxon>
        <taxon>Metazoa</taxon>
        <taxon>Chordata</taxon>
        <taxon>Craniata</taxon>
        <taxon>Vertebrata</taxon>
        <taxon>Euteleostomi</taxon>
        <taxon>Mammalia</taxon>
        <taxon>Eutheria</taxon>
        <taxon>Laurasiatheria</taxon>
        <taxon>Chiroptera</taxon>
        <taxon>Yinpterochiroptera</taxon>
        <taxon>Rhinolophoidea</taxon>
        <taxon>Hipposideridae</taxon>
        <taxon>Hipposideros</taxon>
    </lineage>
</organism>
<keyword evidence="4" id="KW-0677">Repeat</keyword>
<feature type="region of interest" description="Disordered" evidence="13">
    <location>
        <begin position="1"/>
        <end position="94"/>
    </location>
</feature>
<evidence type="ECO:0000256" key="7">
    <source>
        <dbReference type="ARBA" id="ARBA00023242"/>
    </source>
</evidence>
<feature type="compositionally biased region" description="Acidic residues" evidence="13">
    <location>
        <begin position="541"/>
        <end position="554"/>
    </location>
</feature>
<feature type="region of interest" description="Disordered" evidence="13">
    <location>
        <begin position="1710"/>
        <end position="2046"/>
    </location>
</feature>
<feature type="region of interest" description="Disordered" evidence="13">
    <location>
        <begin position="1260"/>
        <end position="1504"/>
    </location>
</feature>
<feature type="region of interest" description="Disordered" evidence="13">
    <location>
        <begin position="2110"/>
        <end position="2143"/>
    </location>
</feature>
<dbReference type="PROSITE" id="PS51477">
    <property type="entry name" value="PAH"/>
    <property type="match status" value="1"/>
</dbReference>
<feature type="region of interest" description="Disordered" evidence="13">
    <location>
        <begin position="842"/>
        <end position="873"/>
    </location>
</feature>
<keyword evidence="7 12" id="KW-0539">Nucleus</keyword>
<keyword evidence="14" id="KW-0472">Membrane</keyword>
<feature type="transmembrane region" description="Helical" evidence="14">
    <location>
        <begin position="206"/>
        <end position="232"/>
    </location>
</feature>
<dbReference type="InterPro" id="IPR036600">
    <property type="entry name" value="PAH_sf"/>
</dbReference>
<evidence type="ECO:0000259" key="15">
    <source>
        <dbReference type="PROSITE" id="PS50090"/>
    </source>
</evidence>
<evidence type="ECO:0000313" key="16">
    <source>
        <dbReference type="Proteomes" id="UP000694851"/>
    </source>
</evidence>
<dbReference type="OrthoDB" id="6257037at2759"/>
<name>A0A8B7SXA9_HIPAR</name>
<dbReference type="InterPro" id="IPR049257">
    <property type="entry name" value="Gon4l/CASP8AP2_myb-like"/>
</dbReference>
<feature type="compositionally biased region" description="Basic and acidic residues" evidence="13">
    <location>
        <begin position="1781"/>
        <end position="1793"/>
    </location>
</feature>
<protein>
    <recommendedName>
        <fullName evidence="10">GON-4-like protein</fullName>
    </recommendedName>
    <alternativeName>
        <fullName evidence="11">GON-4 homolog</fullName>
    </alternativeName>
</protein>
<keyword evidence="3" id="KW-0597">Phosphoprotein</keyword>
<dbReference type="FunFam" id="1.20.1160.11:FF:000006">
    <property type="entry name" value="GON-4-like protein isoform X1"/>
    <property type="match status" value="1"/>
</dbReference>
<evidence type="ECO:0000256" key="6">
    <source>
        <dbReference type="ARBA" id="ARBA00023163"/>
    </source>
</evidence>
<accession>A0A8B7SXA9</accession>
<comment type="function">
    <text evidence="8">Has transcriptional repressor activity, probably as part of a complex with YY1, SIN3A and HDAC1. Required for B cell lymphopoiesis.</text>
</comment>
<feature type="compositionally biased region" description="Polar residues" evidence="13">
    <location>
        <begin position="914"/>
        <end position="934"/>
    </location>
</feature>
<feature type="region of interest" description="Disordered" evidence="13">
    <location>
        <begin position="537"/>
        <end position="567"/>
    </location>
</feature>
<dbReference type="InterPro" id="IPR003822">
    <property type="entry name" value="PAH"/>
</dbReference>
<keyword evidence="14" id="KW-0812">Transmembrane</keyword>
<dbReference type="CTD" id="54856"/>
<dbReference type="CDD" id="cd12202">
    <property type="entry name" value="CASP8AP2"/>
    <property type="match status" value="1"/>
</dbReference>
<evidence type="ECO:0000256" key="11">
    <source>
        <dbReference type="ARBA" id="ARBA00078967"/>
    </source>
</evidence>
<feature type="compositionally biased region" description="Acidic residues" evidence="13">
    <location>
        <begin position="1357"/>
        <end position="1377"/>
    </location>
</feature>
<dbReference type="Pfam" id="PF21227">
    <property type="entry name" value="Myb_DNA-binding_7"/>
    <property type="match status" value="1"/>
</dbReference>
<evidence type="ECO:0000256" key="12">
    <source>
        <dbReference type="PROSITE-ProRule" id="PRU00810"/>
    </source>
</evidence>
<evidence type="ECO:0000256" key="10">
    <source>
        <dbReference type="ARBA" id="ARBA00072086"/>
    </source>
</evidence>